<dbReference type="GO" id="GO:0000272">
    <property type="term" value="P:polysaccharide catabolic process"/>
    <property type="evidence" value="ECO:0007669"/>
    <property type="project" value="TreeGrafter"/>
</dbReference>
<sequence length="412" mass="48026">MYRVLLDIAILVSFLLCVVDCRSKSLVDESFDFAEMRMRALVQSLDTTENMPRSITPDGKMSCVDVFDWTSGFFPGSLWYLYEYTQDEYWRQQAELYSKRLEPIQYYTKHHDLGFMAYCSFGNGYRLTANESYKKILLNSAESLSTRFIPMAGVIKSWDFSRSYSGTPWYCPVIIDNMMNLELLFFASKMGGNDKYRKIAISHADKTLKYHIRKDYSSYHVVNYDTLTGKMTDRGTRQGLADNSTWARGQGWAIYGFTMVYRETQDDKYLKVARKLADFYINNSDLPEDFIPYWDFKASDLKCKSPWGYNPQEYKEILRDVSAAAVVASGLLELSQYVKDKDNRYFRIAEQMLAVLQSNYRNNGNRHNFVLDHSVGDYPRGTEIDVPLVYADYYFLEALVRYNRIVKGEPVM</sequence>
<comment type="similarity">
    <text evidence="2">Belongs to the glycosyl hydrolase 88 family.</text>
</comment>
<feature type="binding site" evidence="4">
    <location>
        <position position="248"/>
    </location>
    <ligand>
        <name>substrate</name>
    </ligand>
</feature>
<feature type="binding site" evidence="4">
    <location>
        <position position="252"/>
    </location>
    <ligand>
        <name>substrate</name>
    </ligand>
</feature>
<accession>A0A7G1HTA4</accession>
<evidence type="ECO:0000256" key="2">
    <source>
        <dbReference type="ARBA" id="ARBA00038358"/>
    </source>
</evidence>
<feature type="active site" description="Proton donor" evidence="3">
    <location>
        <position position="176"/>
    </location>
</feature>
<feature type="binding site" evidence="4">
    <location>
        <position position="236"/>
    </location>
    <ligand>
        <name>substrate</name>
    </ligand>
</feature>
<dbReference type="InterPro" id="IPR012341">
    <property type="entry name" value="6hp_glycosidase-like_sf"/>
</dbReference>
<feature type="binding site" evidence="4">
    <location>
        <position position="176"/>
    </location>
    <ligand>
        <name>substrate</name>
    </ligand>
</feature>
<dbReference type="PANTHER" id="PTHR36845">
    <property type="entry name" value="HYDROLASE, PUTATIVE (AFU_ORTHOLOGUE AFUA_7G05090)-RELATED"/>
    <property type="match status" value="1"/>
</dbReference>
<dbReference type="SUPFAM" id="SSF48208">
    <property type="entry name" value="Six-hairpin glycosidases"/>
    <property type="match status" value="1"/>
</dbReference>
<dbReference type="EMBL" id="AP023322">
    <property type="protein sequence ID" value="BCI62995.1"/>
    <property type="molecule type" value="Genomic_DNA"/>
</dbReference>
<dbReference type="InterPro" id="IPR008928">
    <property type="entry name" value="6-hairpin_glycosidase_sf"/>
</dbReference>
<name>A0A7G1HTA4_9BACT</name>
<dbReference type="Gene3D" id="1.50.10.10">
    <property type="match status" value="1"/>
</dbReference>
<dbReference type="InterPro" id="IPR010905">
    <property type="entry name" value="Glyco_hydro_88"/>
</dbReference>
<evidence type="ECO:0000313" key="5">
    <source>
        <dbReference type="EMBL" id="BCI62995.1"/>
    </source>
</evidence>
<organism evidence="5 6">
    <name type="scientific">Coprobacter secundus subsp. similis</name>
    <dbReference type="NCBI Taxonomy" id="2751153"/>
    <lineage>
        <taxon>Bacteria</taxon>
        <taxon>Pseudomonadati</taxon>
        <taxon>Bacteroidota</taxon>
        <taxon>Bacteroidia</taxon>
        <taxon>Bacteroidales</taxon>
        <taxon>Barnesiellaceae</taxon>
        <taxon>Coprobacter</taxon>
    </lineage>
</organism>
<evidence type="ECO:0000256" key="4">
    <source>
        <dbReference type="PIRSR" id="PIRSR610905-2"/>
    </source>
</evidence>
<proteinExistence type="inferred from homology"/>
<reference evidence="6" key="1">
    <citation type="submission" date="2020-07" db="EMBL/GenBank/DDBJ databases">
        <title>Complete genome sequencing of Coprobacter sp. strain 2CBH44.</title>
        <authorList>
            <person name="Sakamoto M."/>
            <person name="Murakami T."/>
            <person name="Mori H."/>
        </authorList>
    </citation>
    <scope>NUCLEOTIDE SEQUENCE [LARGE SCALE GENOMIC DNA]</scope>
    <source>
        <strain evidence="6">2CBH44</strain>
    </source>
</reference>
<evidence type="ECO:0000256" key="3">
    <source>
        <dbReference type="PIRSR" id="PIRSR610905-1"/>
    </source>
</evidence>
<dbReference type="Proteomes" id="UP000594042">
    <property type="component" value="Chromosome"/>
</dbReference>
<keyword evidence="6" id="KW-1185">Reference proteome</keyword>
<gene>
    <name evidence="5" type="ORF">Cop2CBH44_13480</name>
</gene>
<dbReference type="AlphaFoldDB" id="A0A7G1HTA4"/>
<evidence type="ECO:0000256" key="1">
    <source>
        <dbReference type="ARBA" id="ARBA00022801"/>
    </source>
</evidence>
<protein>
    <submittedName>
        <fullName evidence="5">Glucuronyl hydrolase</fullName>
    </submittedName>
</protein>
<dbReference type="Pfam" id="PF07470">
    <property type="entry name" value="Glyco_hydro_88"/>
    <property type="match status" value="1"/>
</dbReference>
<feature type="active site" description="Nucleophile" evidence="3">
    <location>
        <position position="112"/>
    </location>
</feature>
<evidence type="ECO:0000313" key="6">
    <source>
        <dbReference type="Proteomes" id="UP000594042"/>
    </source>
</evidence>
<feature type="binding site" evidence="4">
    <location>
        <position position="112"/>
    </location>
    <ligand>
        <name>substrate</name>
    </ligand>
</feature>
<dbReference type="RefSeq" id="WP_021931387.1">
    <property type="nucleotide sequence ID" value="NZ_AP023322.1"/>
</dbReference>
<dbReference type="GO" id="GO:0052757">
    <property type="term" value="F:chondroitin hydrolase activity"/>
    <property type="evidence" value="ECO:0007669"/>
    <property type="project" value="TreeGrafter"/>
</dbReference>
<keyword evidence="1 5" id="KW-0378">Hydrolase</keyword>
<dbReference type="KEGG" id="copr:Cop2CBH44_13480"/>
<dbReference type="PANTHER" id="PTHR36845:SF1">
    <property type="entry name" value="HYDROLASE, PUTATIVE (AFU_ORTHOLOGUE AFUA_7G05090)-RELATED"/>
    <property type="match status" value="1"/>
</dbReference>
<dbReference type="InterPro" id="IPR052369">
    <property type="entry name" value="UG_Glycosaminoglycan_Hydrolase"/>
</dbReference>